<dbReference type="EMBL" id="CAEKKB010000001">
    <property type="protein sequence ID" value="CAB4292337.1"/>
    <property type="molecule type" value="Genomic_DNA"/>
</dbReference>
<evidence type="ECO:0000313" key="2">
    <source>
        <dbReference type="EMBL" id="CAB4261802.1"/>
    </source>
</evidence>
<dbReference type="AlphaFoldDB" id="A0A6J5TEH4"/>
<evidence type="ECO:0000313" key="3">
    <source>
        <dbReference type="EMBL" id="CAB4292337.1"/>
    </source>
</evidence>
<feature type="compositionally biased region" description="Low complexity" evidence="1">
    <location>
        <begin position="1"/>
        <end position="20"/>
    </location>
</feature>
<reference evidence="5" key="1">
    <citation type="journal article" date="2020" name="Genome Biol.">
        <title>Gamete binning: chromosome-level and haplotype-resolved genome assembly enabled by high-throughput single-cell sequencing of gamete genomes.</title>
        <authorList>
            <person name="Campoy J.A."/>
            <person name="Sun H."/>
            <person name="Goel M."/>
            <person name="Jiao W.-B."/>
            <person name="Folz-Donahue K."/>
            <person name="Wang N."/>
            <person name="Rubio M."/>
            <person name="Liu C."/>
            <person name="Kukat C."/>
            <person name="Ruiz D."/>
            <person name="Huettel B."/>
            <person name="Schneeberger K."/>
        </authorList>
    </citation>
    <scope>NUCLEOTIDE SEQUENCE [LARGE SCALE GENOMIC DNA]</scope>
    <source>
        <strain evidence="5">cv. Rojo Pasion</strain>
    </source>
</reference>
<evidence type="ECO:0000256" key="1">
    <source>
        <dbReference type="SAM" id="MobiDB-lite"/>
    </source>
</evidence>
<reference evidence="2 4" key="2">
    <citation type="submission" date="2020-05" db="EMBL/GenBank/DDBJ databases">
        <authorList>
            <person name="Campoy J."/>
            <person name="Schneeberger K."/>
            <person name="Spophaly S."/>
        </authorList>
    </citation>
    <scope>NUCLEOTIDE SEQUENCE [LARGE SCALE GENOMIC DNA]</scope>
    <source>
        <strain evidence="2">PruArmRojPasFocal</strain>
    </source>
</reference>
<name>A0A6J5TEH4_PRUAR</name>
<protein>
    <submittedName>
        <fullName evidence="2">Uncharacterized protein</fullName>
    </submittedName>
</protein>
<accession>A0A6J5TEH4</accession>
<feature type="compositionally biased region" description="Low complexity" evidence="1">
    <location>
        <begin position="40"/>
        <end position="52"/>
    </location>
</feature>
<organism evidence="2 4">
    <name type="scientific">Prunus armeniaca</name>
    <name type="common">Apricot</name>
    <name type="synonym">Armeniaca vulgaris</name>
    <dbReference type="NCBI Taxonomy" id="36596"/>
    <lineage>
        <taxon>Eukaryota</taxon>
        <taxon>Viridiplantae</taxon>
        <taxon>Streptophyta</taxon>
        <taxon>Embryophyta</taxon>
        <taxon>Tracheophyta</taxon>
        <taxon>Spermatophyta</taxon>
        <taxon>Magnoliopsida</taxon>
        <taxon>eudicotyledons</taxon>
        <taxon>Gunneridae</taxon>
        <taxon>Pentapetalae</taxon>
        <taxon>rosids</taxon>
        <taxon>fabids</taxon>
        <taxon>Rosales</taxon>
        <taxon>Rosaceae</taxon>
        <taxon>Amygdaloideae</taxon>
        <taxon>Amygdaleae</taxon>
        <taxon>Prunus</taxon>
    </lineage>
</organism>
<feature type="compositionally biased region" description="Low complexity" evidence="1">
    <location>
        <begin position="66"/>
        <end position="76"/>
    </location>
</feature>
<proteinExistence type="predicted"/>
<keyword evidence="5" id="KW-1185">Reference proteome</keyword>
<sequence length="100" mass="10711">MLPSSASSSPSSSSATSYLPLSPPNPLQPLPPSSMPRQISSLASRSHSGLSGFKSRTSDHSRSPLRRLLPLHLGPPSLPPYLSHQLPLAWAHDPQPLFLD</sequence>
<dbReference type="EMBL" id="CAEKDK010000001">
    <property type="protein sequence ID" value="CAB4261802.1"/>
    <property type="molecule type" value="Genomic_DNA"/>
</dbReference>
<feature type="compositionally biased region" description="Pro residues" evidence="1">
    <location>
        <begin position="21"/>
        <end position="34"/>
    </location>
</feature>
<dbReference type="Proteomes" id="UP000507222">
    <property type="component" value="Unassembled WGS sequence"/>
</dbReference>
<evidence type="ECO:0000313" key="4">
    <source>
        <dbReference type="Proteomes" id="UP000507222"/>
    </source>
</evidence>
<feature type="region of interest" description="Disordered" evidence="1">
    <location>
        <begin position="1"/>
        <end position="76"/>
    </location>
</feature>
<evidence type="ECO:0000313" key="5">
    <source>
        <dbReference type="Proteomes" id="UP000507245"/>
    </source>
</evidence>
<gene>
    <name evidence="2" type="ORF">CURHAP_LOCUS728</name>
    <name evidence="3" type="ORF">ORAREDHAP_LOCUS643</name>
</gene>
<dbReference type="Proteomes" id="UP000507245">
    <property type="component" value="Unassembled WGS sequence"/>
</dbReference>